<keyword evidence="1 4" id="KW-0963">Cytoplasm</keyword>
<dbReference type="Proteomes" id="UP000728185">
    <property type="component" value="Unassembled WGS sequence"/>
</dbReference>
<evidence type="ECO:0000256" key="2">
    <source>
        <dbReference type="ARBA" id="ARBA00022701"/>
    </source>
</evidence>
<organism evidence="6 7">
    <name type="scientific">Fasciolopsis buskii</name>
    <dbReference type="NCBI Taxonomy" id="27845"/>
    <lineage>
        <taxon>Eukaryota</taxon>
        <taxon>Metazoa</taxon>
        <taxon>Spiralia</taxon>
        <taxon>Lophotrochozoa</taxon>
        <taxon>Platyhelminthes</taxon>
        <taxon>Trematoda</taxon>
        <taxon>Digenea</taxon>
        <taxon>Plagiorchiida</taxon>
        <taxon>Echinostomata</taxon>
        <taxon>Echinostomatoidea</taxon>
        <taxon>Fasciolidae</taxon>
        <taxon>Fasciolopsis</taxon>
    </lineage>
</organism>
<accession>A0A8E0S4E2</accession>
<comment type="subcellular location">
    <subcellularLocation>
        <location evidence="4">Cytoplasm</location>
        <location evidence="4">Cytoskeleton</location>
        <location evidence="4">Microtubule organizing center</location>
    </subcellularLocation>
</comment>
<dbReference type="Pfam" id="PF17681">
    <property type="entry name" value="GCP_N_terminal"/>
    <property type="match status" value="1"/>
</dbReference>
<keyword evidence="2 4" id="KW-0493">Microtubule</keyword>
<dbReference type="OrthoDB" id="66546at2759"/>
<feature type="domain" description="Gamma tubulin complex component protein N-terminal" evidence="5">
    <location>
        <begin position="84"/>
        <end position="473"/>
    </location>
</feature>
<keyword evidence="7" id="KW-1185">Reference proteome</keyword>
<evidence type="ECO:0000256" key="3">
    <source>
        <dbReference type="ARBA" id="ARBA00023212"/>
    </source>
</evidence>
<dbReference type="GO" id="GO:0031122">
    <property type="term" value="P:cytoplasmic microtubule organization"/>
    <property type="evidence" value="ECO:0007669"/>
    <property type="project" value="TreeGrafter"/>
</dbReference>
<dbReference type="GO" id="GO:0000930">
    <property type="term" value="C:gamma-tubulin complex"/>
    <property type="evidence" value="ECO:0007669"/>
    <property type="project" value="TreeGrafter"/>
</dbReference>
<evidence type="ECO:0000259" key="5">
    <source>
        <dbReference type="Pfam" id="PF17681"/>
    </source>
</evidence>
<proteinExistence type="inferred from homology"/>
<dbReference type="GO" id="GO:0043015">
    <property type="term" value="F:gamma-tubulin binding"/>
    <property type="evidence" value="ECO:0007669"/>
    <property type="project" value="InterPro"/>
</dbReference>
<reference evidence="6" key="1">
    <citation type="submission" date="2019-05" db="EMBL/GenBank/DDBJ databases">
        <title>Annotation for the trematode Fasciolopsis buski.</title>
        <authorList>
            <person name="Choi Y.-J."/>
        </authorList>
    </citation>
    <scope>NUCLEOTIDE SEQUENCE</scope>
    <source>
        <strain evidence="6">HT</strain>
        <tissue evidence="6">Whole worm</tissue>
    </source>
</reference>
<dbReference type="GO" id="GO:0005874">
    <property type="term" value="C:microtubule"/>
    <property type="evidence" value="ECO:0007669"/>
    <property type="project" value="UniProtKB-KW"/>
</dbReference>
<dbReference type="InterPro" id="IPR007259">
    <property type="entry name" value="GCP"/>
</dbReference>
<dbReference type="PANTHER" id="PTHR19302">
    <property type="entry name" value="GAMMA TUBULIN COMPLEX PROTEIN"/>
    <property type="match status" value="1"/>
</dbReference>
<gene>
    <name evidence="6" type="ORF">FBUS_00446</name>
</gene>
<sequence>MSVVMGPSAEERKGVFPRHWDYVQFESKANLKVCSLLKNLVIAETQPEYWWRRNSSTADCFRNTCLDARDAADVRNELTEYQIIREVIWALLGGRTSYVFRTIVDSDKVLNNRFVLGDRANLATISIEALDSLLAQFARSATHGLLLRTLVDFVFGDSFSLFHPCVLAFANGINTYLSQLDHFLLELQDQSRGPSCFTLANLYARLLPWNRRTGILAGLVMRVTAGRFDQLRSSSVQVQILDVIHYVVTTFDVCTNDRMFLNMLQALFLETFQPFLHTTVYLLSGAASVPEYLCSLFADPEVQIEPTHPSYWSQAFTWYGTDPSSLSRIPQFLHPVLSQLLRSIKALCMLVALANRTNDNQILRSVLVKSEDVFNIINISSTSVSSASPMTELPGIGTLSSQTVHSYPDDDDFMVFHRDLIHSGSYNEEQTQHVISSPGLYNSQLMNSIQAGLYSFIHSRCDAANRCLVSVLLSSPPVFTPGFQYLGIASAAVGSVYLFGAGDRLNDFARDLFQCVRSSEPWYRDYIFCITNFSSFFRHQIKYVKWILETLRFVNVQWLLNLDGIAYQQILLLRSSMIFVFAGLHDFVVHRIEATRIQFIQYWSLPDVTHVVQATKNENDWPGDLSHLIDTHHSMLMGLKATCLLTPSAAVLRRELETLLRLPLILQSLWSPNPIISDSLEVNNRVTHLNNTFFTHVNFLASLLAKSVRLSNMRKLCSLAETFRIAASFRI</sequence>
<keyword evidence="3 4" id="KW-0206">Cytoskeleton</keyword>
<evidence type="ECO:0000256" key="4">
    <source>
        <dbReference type="RuleBase" id="RU363050"/>
    </source>
</evidence>
<dbReference type="GO" id="GO:0051011">
    <property type="term" value="F:microtubule minus-end binding"/>
    <property type="evidence" value="ECO:0007669"/>
    <property type="project" value="TreeGrafter"/>
</dbReference>
<dbReference type="GO" id="GO:0051321">
    <property type="term" value="P:meiotic cell cycle"/>
    <property type="evidence" value="ECO:0007669"/>
    <property type="project" value="TreeGrafter"/>
</dbReference>
<evidence type="ECO:0000313" key="6">
    <source>
        <dbReference type="EMBL" id="KAA0197628.1"/>
    </source>
</evidence>
<name>A0A8E0S4E2_9TREM</name>
<evidence type="ECO:0000313" key="7">
    <source>
        <dbReference type="Proteomes" id="UP000728185"/>
    </source>
</evidence>
<dbReference type="AlphaFoldDB" id="A0A8E0S4E2"/>
<evidence type="ECO:0000256" key="1">
    <source>
        <dbReference type="ARBA" id="ARBA00022490"/>
    </source>
</evidence>
<dbReference type="EMBL" id="LUCM01002257">
    <property type="protein sequence ID" value="KAA0197628.1"/>
    <property type="molecule type" value="Genomic_DNA"/>
</dbReference>
<comment type="caution">
    <text evidence="6">The sequence shown here is derived from an EMBL/GenBank/DDBJ whole genome shotgun (WGS) entry which is preliminary data.</text>
</comment>
<dbReference type="GO" id="GO:0007020">
    <property type="term" value="P:microtubule nucleation"/>
    <property type="evidence" value="ECO:0007669"/>
    <property type="project" value="InterPro"/>
</dbReference>
<dbReference type="GO" id="GO:0000922">
    <property type="term" value="C:spindle pole"/>
    <property type="evidence" value="ECO:0007669"/>
    <property type="project" value="InterPro"/>
</dbReference>
<protein>
    <recommendedName>
        <fullName evidence="4">Gamma-tubulin complex component</fullName>
    </recommendedName>
</protein>
<dbReference type="GO" id="GO:0051225">
    <property type="term" value="P:spindle assembly"/>
    <property type="evidence" value="ECO:0007669"/>
    <property type="project" value="TreeGrafter"/>
</dbReference>
<dbReference type="GO" id="GO:0000278">
    <property type="term" value="P:mitotic cell cycle"/>
    <property type="evidence" value="ECO:0007669"/>
    <property type="project" value="TreeGrafter"/>
</dbReference>
<dbReference type="PANTHER" id="PTHR19302:SF33">
    <property type="entry name" value="GAMMA-TUBULIN COMPLEX COMPONENT 5"/>
    <property type="match status" value="1"/>
</dbReference>
<dbReference type="InterPro" id="IPR041470">
    <property type="entry name" value="GCP_N"/>
</dbReference>
<comment type="similarity">
    <text evidence="4">Belongs to the TUBGCP family.</text>
</comment>